<dbReference type="GeneID" id="110789811"/>
<evidence type="ECO:0000256" key="8">
    <source>
        <dbReference type="SAM" id="MobiDB-lite"/>
    </source>
</evidence>
<dbReference type="PROSITE" id="PS50934">
    <property type="entry name" value="SWIRM"/>
    <property type="match status" value="1"/>
</dbReference>
<feature type="compositionally biased region" description="Pro residues" evidence="8">
    <location>
        <begin position="52"/>
        <end position="74"/>
    </location>
</feature>
<dbReference type="InterPro" id="IPR009057">
    <property type="entry name" value="Homeodomain-like_sf"/>
</dbReference>
<gene>
    <name evidence="14" type="primary">LOC110789811</name>
</gene>
<evidence type="ECO:0000256" key="1">
    <source>
        <dbReference type="ARBA" id="ARBA00004123"/>
    </source>
</evidence>
<dbReference type="Proteomes" id="UP000813463">
    <property type="component" value="Chromosome 5"/>
</dbReference>
<keyword evidence="7" id="KW-0175">Coiled coil</keyword>
<dbReference type="OrthoDB" id="118550at2759"/>
<sequence length="527" mass="58649">MENHETSPAKSTVNLTFHSREQQAQIQPPPPPPMEVQSPITTTSAFNTVSSLPPPSKSETTPPPSKPETTPQPPDPKKSAPEPPDFVTVPSYSSWFKWNEIDECEVRHMPEFFTDNSASKNPNVYKYYRNAIVKNFRSNPSKKLTFTEVRRWLVGDVGSIRRVFDFLDTWGLINYSPPSGKPPFKWEEKEKEKETAKANAAAAAASPASQPSTGAAVVAAANSNVRKSNKLCSGCKVACTIACFVCDKYDLVLCARCYVRGNYQVGVNSSEFRRVEINEPVKTDWTEKETLQLLEAVMHYRDDWKRVAEHVGGRTDKECVARFIKLPFREKFAEPGGIGEDQVDSESGIEPPAKRMHLTPLADASNPIMAQAAFLSALAGIEVSEAAARAAVSTLYDMDGLTSRGSGQLQAYSIKVQDPAVESSGGSVACTPEEARVEAESLLKQEEDEFLKSIAIIIEAKMKEIQDKIDRFEEKDLQLEREWHQLRQMQHQLYLDKLTLLFHKTSAPKSVENVSEGNVRTEFPTSS</sequence>
<name>A0A9R0IIZ1_SPIOL</name>
<keyword evidence="2" id="KW-0217">Developmental protein</keyword>
<dbReference type="InterPro" id="IPR036388">
    <property type="entry name" value="WH-like_DNA-bd_sf"/>
</dbReference>
<dbReference type="GO" id="GO:0005634">
    <property type="term" value="C:nucleus"/>
    <property type="evidence" value="ECO:0007669"/>
    <property type="project" value="UniProtKB-SubCell"/>
</dbReference>
<keyword evidence="4" id="KW-0238">DNA-binding</keyword>
<dbReference type="PROSITE" id="PS51294">
    <property type="entry name" value="HTH_MYB"/>
    <property type="match status" value="1"/>
</dbReference>
<dbReference type="Pfam" id="PF00249">
    <property type="entry name" value="Myb_DNA-binding"/>
    <property type="match status" value="1"/>
</dbReference>
<feature type="coiled-coil region" evidence="7">
    <location>
        <begin position="455"/>
        <end position="482"/>
    </location>
</feature>
<feature type="compositionally biased region" description="Polar residues" evidence="8">
    <location>
        <begin position="8"/>
        <end position="17"/>
    </location>
</feature>
<dbReference type="InterPro" id="IPR007526">
    <property type="entry name" value="SWIRM"/>
</dbReference>
<evidence type="ECO:0000259" key="9">
    <source>
        <dbReference type="PROSITE" id="PS50090"/>
    </source>
</evidence>
<keyword evidence="5" id="KW-0804">Transcription</keyword>
<keyword evidence="13" id="KW-1185">Reference proteome</keyword>
<dbReference type="PROSITE" id="PS51293">
    <property type="entry name" value="SANT"/>
    <property type="match status" value="1"/>
</dbReference>
<dbReference type="PANTHER" id="PTHR12802:SF44">
    <property type="entry name" value="SWI_SNF COMPLEX SUBUNIT SWI3B"/>
    <property type="match status" value="1"/>
</dbReference>
<dbReference type="InterPro" id="IPR017930">
    <property type="entry name" value="Myb_dom"/>
</dbReference>
<dbReference type="FunFam" id="1.10.10.10:FF:000020">
    <property type="entry name" value="SWI/SNF complex subunit SMARCC2 isoform c"/>
    <property type="match status" value="1"/>
</dbReference>
<evidence type="ECO:0000313" key="13">
    <source>
        <dbReference type="Proteomes" id="UP000813463"/>
    </source>
</evidence>
<feature type="domain" description="SWIRM" evidence="10">
    <location>
        <begin position="87"/>
        <end position="184"/>
    </location>
</feature>
<feature type="region of interest" description="Disordered" evidence="8">
    <location>
        <begin position="1"/>
        <end position="84"/>
    </location>
</feature>
<protein>
    <submittedName>
        <fullName evidence="14">SWI/SNF complex subunit SWI3B</fullName>
    </submittedName>
</protein>
<dbReference type="SUPFAM" id="SSF46689">
    <property type="entry name" value="Homeodomain-like"/>
    <property type="match status" value="2"/>
</dbReference>
<feature type="compositionally biased region" description="Polar residues" evidence="8">
    <location>
        <begin position="40"/>
        <end position="49"/>
    </location>
</feature>
<feature type="domain" description="Myb-like" evidence="9">
    <location>
        <begin position="282"/>
        <end position="327"/>
    </location>
</feature>
<evidence type="ECO:0000256" key="2">
    <source>
        <dbReference type="ARBA" id="ARBA00022473"/>
    </source>
</evidence>
<reference evidence="13" key="1">
    <citation type="journal article" date="2021" name="Nat. Commun.">
        <title>Genomic analyses provide insights into spinach domestication and the genetic basis of agronomic traits.</title>
        <authorList>
            <person name="Cai X."/>
            <person name="Sun X."/>
            <person name="Xu C."/>
            <person name="Sun H."/>
            <person name="Wang X."/>
            <person name="Ge C."/>
            <person name="Zhang Z."/>
            <person name="Wang Q."/>
            <person name="Fei Z."/>
            <person name="Jiao C."/>
            <person name="Wang Q."/>
        </authorList>
    </citation>
    <scope>NUCLEOTIDE SEQUENCE [LARGE SCALE GENOMIC DNA]</scope>
    <source>
        <strain evidence="13">cv. Varoflay</strain>
    </source>
</reference>
<dbReference type="AlphaFoldDB" id="A0A9R0IIZ1"/>
<dbReference type="Gene3D" id="1.10.10.10">
    <property type="entry name" value="Winged helix-like DNA-binding domain superfamily/Winged helix DNA-binding domain"/>
    <property type="match status" value="1"/>
</dbReference>
<evidence type="ECO:0000313" key="14">
    <source>
        <dbReference type="RefSeq" id="XP_021850206.1"/>
    </source>
</evidence>
<dbReference type="InterPro" id="IPR001005">
    <property type="entry name" value="SANT/Myb"/>
</dbReference>
<evidence type="ECO:0000256" key="5">
    <source>
        <dbReference type="ARBA" id="ARBA00023163"/>
    </source>
</evidence>
<evidence type="ECO:0000259" key="11">
    <source>
        <dbReference type="PROSITE" id="PS51293"/>
    </source>
</evidence>
<reference evidence="14" key="2">
    <citation type="submission" date="2025-08" db="UniProtKB">
        <authorList>
            <consortium name="RefSeq"/>
        </authorList>
    </citation>
    <scope>IDENTIFICATION</scope>
    <source>
        <tissue evidence="14">Leaf</tissue>
    </source>
</reference>
<dbReference type="PANTHER" id="PTHR12802">
    <property type="entry name" value="SWI/SNF COMPLEX-RELATED"/>
    <property type="match status" value="1"/>
</dbReference>
<dbReference type="RefSeq" id="XP_021850206.1">
    <property type="nucleotide sequence ID" value="XM_021994514.2"/>
</dbReference>
<dbReference type="InterPro" id="IPR017884">
    <property type="entry name" value="SANT_dom"/>
</dbReference>
<feature type="domain" description="HTH myb-type" evidence="12">
    <location>
        <begin position="281"/>
        <end position="331"/>
    </location>
</feature>
<evidence type="ECO:0000256" key="4">
    <source>
        <dbReference type="ARBA" id="ARBA00023125"/>
    </source>
</evidence>
<dbReference type="PROSITE" id="PS50090">
    <property type="entry name" value="MYB_LIKE"/>
    <property type="match status" value="1"/>
</dbReference>
<evidence type="ECO:0000256" key="3">
    <source>
        <dbReference type="ARBA" id="ARBA00023015"/>
    </source>
</evidence>
<comment type="subcellular location">
    <subcellularLocation>
        <location evidence="1">Nucleus</location>
    </subcellularLocation>
</comment>
<keyword evidence="6" id="KW-0539">Nucleus</keyword>
<dbReference type="KEGG" id="soe:110789811"/>
<accession>A0A9R0IIZ1</accession>
<dbReference type="CDD" id="cd00167">
    <property type="entry name" value="SANT"/>
    <property type="match status" value="1"/>
</dbReference>
<dbReference type="GO" id="GO:0003677">
    <property type="term" value="F:DNA binding"/>
    <property type="evidence" value="ECO:0007669"/>
    <property type="project" value="UniProtKB-KW"/>
</dbReference>
<evidence type="ECO:0000259" key="10">
    <source>
        <dbReference type="PROSITE" id="PS50934"/>
    </source>
</evidence>
<keyword evidence="3" id="KW-0805">Transcription regulation</keyword>
<dbReference type="Gene3D" id="1.10.10.60">
    <property type="entry name" value="Homeodomain-like"/>
    <property type="match status" value="1"/>
</dbReference>
<evidence type="ECO:0000259" key="12">
    <source>
        <dbReference type="PROSITE" id="PS51294"/>
    </source>
</evidence>
<evidence type="ECO:0000256" key="7">
    <source>
        <dbReference type="SAM" id="Coils"/>
    </source>
</evidence>
<dbReference type="Pfam" id="PF04433">
    <property type="entry name" value="SWIRM"/>
    <property type="match status" value="1"/>
</dbReference>
<evidence type="ECO:0000256" key="6">
    <source>
        <dbReference type="ARBA" id="ARBA00023242"/>
    </source>
</evidence>
<proteinExistence type="predicted"/>
<feature type="domain" description="SANT" evidence="11">
    <location>
        <begin position="280"/>
        <end position="331"/>
    </location>
</feature>
<dbReference type="FunFam" id="1.10.10.60:FF:000014">
    <property type="entry name" value="SWI/SNF complex subunit SMARCC2 isoform C"/>
    <property type="match status" value="1"/>
</dbReference>
<organism evidence="13 14">
    <name type="scientific">Spinacia oleracea</name>
    <name type="common">Spinach</name>
    <dbReference type="NCBI Taxonomy" id="3562"/>
    <lineage>
        <taxon>Eukaryota</taxon>
        <taxon>Viridiplantae</taxon>
        <taxon>Streptophyta</taxon>
        <taxon>Embryophyta</taxon>
        <taxon>Tracheophyta</taxon>
        <taxon>Spermatophyta</taxon>
        <taxon>Magnoliopsida</taxon>
        <taxon>eudicotyledons</taxon>
        <taxon>Gunneridae</taxon>
        <taxon>Pentapetalae</taxon>
        <taxon>Caryophyllales</taxon>
        <taxon>Chenopodiaceae</taxon>
        <taxon>Chenopodioideae</taxon>
        <taxon>Anserineae</taxon>
        <taxon>Spinacia</taxon>
    </lineage>
</organism>
<dbReference type="SMART" id="SM00717">
    <property type="entry name" value="SANT"/>
    <property type="match status" value="1"/>
</dbReference>